<dbReference type="InterPro" id="IPR018060">
    <property type="entry name" value="HTH_AraC"/>
</dbReference>
<evidence type="ECO:0000256" key="1">
    <source>
        <dbReference type="ARBA" id="ARBA00023015"/>
    </source>
</evidence>
<evidence type="ECO:0000313" key="5">
    <source>
        <dbReference type="EMBL" id="OJF99439.1"/>
    </source>
</evidence>
<dbReference type="Pfam" id="PF12833">
    <property type="entry name" value="HTH_18"/>
    <property type="match status" value="1"/>
</dbReference>
<dbReference type="PRINTS" id="PR00032">
    <property type="entry name" value="HTHARAC"/>
</dbReference>
<dbReference type="PROSITE" id="PS00041">
    <property type="entry name" value="HTH_ARAC_FAMILY_1"/>
    <property type="match status" value="1"/>
</dbReference>
<dbReference type="InterPro" id="IPR009057">
    <property type="entry name" value="Homeodomain-like_sf"/>
</dbReference>
<gene>
    <name evidence="5" type="ORF">AX760_13220</name>
</gene>
<protein>
    <recommendedName>
        <fullName evidence="4">HTH araC/xylS-type domain-containing protein</fullName>
    </recommendedName>
</protein>
<keyword evidence="6" id="KW-1185">Reference proteome</keyword>
<keyword evidence="1" id="KW-0805">Transcription regulation</keyword>
<reference evidence="5 6" key="1">
    <citation type="submission" date="2016-02" db="EMBL/GenBank/DDBJ databases">
        <title>Genome sequencing of a beta-galactosidase producing bacteria Rhizobium sp. 59.</title>
        <authorList>
            <person name="Wang D."/>
            <person name="Kot W."/>
            <person name="Qin Y."/>
            <person name="Hansen L."/>
            <person name="Naqvi K."/>
            <person name="Rensing C."/>
        </authorList>
    </citation>
    <scope>NUCLEOTIDE SEQUENCE [LARGE SCALE GENOMIC DNA]</scope>
    <source>
        <strain evidence="5 6">59</strain>
    </source>
</reference>
<keyword evidence="2" id="KW-0238">DNA-binding</keyword>
<keyword evidence="3" id="KW-0804">Transcription</keyword>
<evidence type="ECO:0000313" key="6">
    <source>
        <dbReference type="Proteomes" id="UP000182661"/>
    </source>
</evidence>
<feature type="domain" description="HTH araC/xylS-type" evidence="4">
    <location>
        <begin position="195"/>
        <end position="293"/>
    </location>
</feature>
<dbReference type="PROSITE" id="PS01124">
    <property type="entry name" value="HTH_ARAC_FAMILY_2"/>
    <property type="match status" value="1"/>
</dbReference>
<evidence type="ECO:0000259" key="4">
    <source>
        <dbReference type="PROSITE" id="PS01124"/>
    </source>
</evidence>
<dbReference type="GO" id="GO:0043565">
    <property type="term" value="F:sequence-specific DNA binding"/>
    <property type="evidence" value="ECO:0007669"/>
    <property type="project" value="InterPro"/>
</dbReference>
<evidence type="ECO:0000256" key="3">
    <source>
        <dbReference type="ARBA" id="ARBA00023163"/>
    </source>
</evidence>
<name>A0A657LXB7_9HYPH</name>
<dbReference type="PANTHER" id="PTHR46796:SF14">
    <property type="entry name" value="TRANSCRIPTIONAL REGULATORY PROTEIN"/>
    <property type="match status" value="1"/>
</dbReference>
<dbReference type="InterPro" id="IPR020449">
    <property type="entry name" value="Tscrpt_reg_AraC-type_HTH"/>
</dbReference>
<dbReference type="PANTHER" id="PTHR46796">
    <property type="entry name" value="HTH-TYPE TRANSCRIPTIONAL ACTIVATOR RHAS-RELATED"/>
    <property type="match status" value="1"/>
</dbReference>
<accession>A0A657LXB7</accession>
<dbReference type="Proteomes" id="UP000182661">
    <property type="component" value="Unassembled WGS sequence"/>
</dbReference>
<dbReference type="RefSeq" id="WP_071832181.1">
    <property type="nucleotide sequence ID" value="NZ_LSRP01000071.1"/>
</dbReference>
<evidence type="ECO:0000256" key="2">
    <source>
        <dbReference type="ARBA" id="ARBA00023125"/>
    </source>
</evidence>
<dbReference type="InterPro" id="IPR050204">
    <property type="entry name" value="AraC_XylS_family_regulators"/>
</dbReference>
<dbReference type="SUPFAM" id="SSF46689">
    <property type="entry name" value="Homeodomain-like"/>
    <property type="match status" value="2"/>
</dbReference>
<proteinExistence type="predicted"/>
<dbReference type="EMBL" id="LSRP01000071">
    <property type="protein sequence ID" value="OJF99439.1"/>
    <property type="molecule type" value="Genomic_DNA"/>
</dbReference>
<dbReference type="Gene3D" id="1.10.10.60">
    <property type="entry name" value="Homeodomain-like"/>
    <property type="match status" value="2"/>
</dbReference>
<organism evidence="5 6">
    <name type="scientific">Pararhizobium antarcticum</name>
    <dbReference type="NCBI Taxonomy" id="1798805"/>
    <lineage>
        <taxon>Bacteria</taxon>
        <taxon>Pseudomonadati</taxon>
        <taxon>Pseudomonadota</taxon>
        <taxon>Alphaproteobacteria</taxon>
        <taxon>Hyphomicrobiales</taxon>
        <taxon>Rhizobiaceae</taxon>
        <taxon>Rhizobium/Agrobacterium group</taxon>
        <taxon>Pararhizobium</taxon>
    </lineage>
</organism>
<dbReference type="GO" id="GO:0003700">
    <property type="term" value="F:DNA-binding transcription factor activity"/>
    <property type="evidence" value="ECO:0007669"/>
    <property type="project" value="InterPro"/>
</dbReference>
<dbReference type="SMART" id="SM00342">
    <property type="entry name" value="HTH_ARAC"/>
    <property type="match status" value="1"/>
</dbReference>
<sequence length="295" mass="32795">MDKQPELELRTNGSEHVVLASSPYRWQGLTLNHGSVQDETGYEFSWKGDTHYLAIHDLVLRDGEISVDGEKAVPGGDLRDRLTYLPKASSAVGWALPRKRDNSFTTLFFEPDILSDELERGFIPMSSRPLVYFESAALRSTMDKLRRIIASGRETDSTYTETLCLLAAMEMSHALAGEKSIDIPSSGTLSLRHRNLLTDFIEENLGAQISLSHLAELTGLSRFHFSRAFKKSFGTPPHRYIALRRITVAKSMLASSDASVSTVGNAVGFSAAAHFIRVFKEIEGRTPGEFRRNAE</sequence>
<dbReference type="InterPro" id="IPR018062">
    <property type="entry name" value="HTH_AraC-typ_CS"/>
</dbReference>
<dbReference type="AlphaFoldDB" id="A0A657LXB7"/>
<comment type="caution">
    <text evidence="5">The sequence shown here is derived from an EMBL/GenBank/DDBJ whole genome shotgun (WGS) entry which is preliminary data.</text>
</comment>